<dbReference type="EMBL" id="HG970333">
    <property type="status" value="NOT_ANNOTATED_CDS"/>
    <property type="molecule type" value="Genomic_DNA"/>
</dbReference>
<feature type="domain" description="Alpha/beta hydrolase fold-3" evidence="2">
    <location>
        <begin position="110"/>
        <end position="320"/>
    </location>
</feature>
<dbReference type="InterPro" id="IPR013094">
    <property type="entry name" value="AB_hydrolase_3"/>
</dbReference>
<dbReference type="ESTHER" id="gibze-q4iig1">
    <property type="family name" value="Hormone-sensitive_lipase_like"/>
</dbReference>
<dbReference type="InterPro" id="IPR050300">
    <property type="entry name" value="GDXG_lipolytic_enzyme"/>
</dbReference>
<dbReference type="SUPFAM" id="SSF53474">
    <property type="entry name" value="alpha/beta-Hydrolases"/>
    <property type="match status" value="1"/>
</dbReference>
<dbReference type="InterPro" id="IPR029058">
    <property type="entry name" value="AB_hydrolase_fold"/>
</dbReference>
<evidence type="ECO:0000256" key="1">
    <source>
        <dbReference type="ARBA" id="ARBA00022801"/>
    </source>
</evidence>
<reference evidence="3" key="3">
    <citation type="submission" date="2017-01" db="UniProtKB">
        <authorList>
            <consortium name="EnsemblFungi"/>
        </authorList>
    </citation>
    <scope>IDENTIFICATION</scope>
    <source>
        <strain evidence="3">PH-1 / ATCC MYA-4620 / FGSC 9075 / NRRL 31084</strain>
    </source>
</reference>
<dbReference type="AlphaFoldDB" id="A0A098DFL0"/>
<reference evidence="3" key="2">
    <citation type="journal article" date="2010" name="Nature">
        <title>Comparative genomics reveals mobile pathogenicity chromosomes in Fusarium.</title>
        <authorList>
            <person name="Ma L.J."/>
            <person name="van der Does H.C."/>
            <person name="Borkovich K.A."/>
            <person name="Coleman J.J."/>
            <person name="Daboussi M.J."/>
            <person name="Di Pietro A."/>
            <person name="Dufresne M."/>
            <person name="Freitag M."/>
            <person name="Grabherr M."/>
            <person name="Henrissat B."/>
            <person name="Houterman P.M."/>
            <person name="Kang S."/>
            <person name="Shim W.B."/>
            <person name="Woloshuk C."/>
            <person name="Xie X."/>
            <person name="Xu J.R."/>
            <person name="Antoniw J."/>
            <person name="Baker S.E."/>
            <person name="Bluhm B.H."/>
            <person name="Breakspear A."/>
            <person name="Brown D.W."/>
            <person name="Butchko R.A."/>
            <person name="Chapman S."/>
            <person name="Coulson R."/>
            <person name="Coutinho P.M."/>
            <person name="Danchin E.G."/>
            <person name="Diener A."/>
            <person name="Gale L.R."/>
            <person name="Gardiner D.M."/>
            <person name="Goff S."/>
            <person name="Hammond-Kosack K.E."/>
            <person name="Hilburn K."/>
            <person name="Hua-Van A."/>
            <person name="Jonkers W."/>
            <person name="Kazan K."/>
            <person name="Kodira C.D."/>
            <person name="Koehrsen M."/>
            <person name="Kumar L."/>
            <person name="Lee Y.H."/>
            <person name="Li L."/>
            <person name="Manners J.M."/>
            <person name="Miranda-Saavedra D."/>
            <person name="Mukherjee M."/>
            <person name="Park G."/>
            <person name="Park J."/>
            <person name="Park S.Y."/>
            <person name="Proctor R.H."/>
            <person name="Regev A."/>
            <person name="Ruiz-Roldan M.C."/>
            <person name="Sain D."/>
            <person name="Sakthikumar S."/>
            <person name="Sykes S."/>
            <person name="Schwartz D.C."/>
            <person name="Turgeon B.G."/>
            <person name="Wapinski I."/>
            <person name="Yoder O."/>
            <person name="Young S."/>
            <person name="Zeng Q."/>
            <person name="Zhou S."/>
            <person name="Galagan J."/>
            <person name="Cuomo C.A."/>
            <person name="Kistler H.C."/>
            <person name="Rep M."/>
        </authorList>
    </citation>
    <scope>GENOME REANNOTATION</scope>
    <source>
        <strain evidence="3">PH-1 / ATCC MYA-4620 / FGSC 9075 / NRRL 31084</strain>
    </source>
</reference>
<accession>A0A0E0S2I3</accession>
<organism evidence="3">
    <name type="scientific">Gibberella zeae (strain ATCC MYA-4620 / CBS 123657 / FGSC 9075 / NRRL 31084 / PH-1)</name>
    <name type="common">Wheat head blight fungus</name>
    <name type="synonym">Fusarium graminearum</name>
    <dbReference type="NCBI Taxonomy" id="229533"/>
    <lineage>
        <taxon>Eukaryota</taxon>
        <taxon>Fungi</taxon>
        <taxon>Dikarya</taxon>
        <taxon>Ascomycota</taxon>
        <taxon>Pezizomycotina</taxon>
        <taxon>Sordariomycetes</taxon>
        <taxon>Hypocreomycetidae</taxon>
        <taxon>Hypocreales</taxon>
        <taxon>Nectriaceae</taxon>
        <taxon>Fusarium</taxon>
    </lineage>
</organism>
<evidence type="ECO:0000313" key="3">
    <source>
        <dbReference type="EnsemblFungi" id="CEF77708"/>
    </source>
</evidence>
<protein>
    <recommendedName>
        <fullName evidence="2">Alpha/beta hydrolase fold-3 domain-containing protein</fullName>
    </recommendedName>
</protein>
<name>A0A098DFL0_GIBZE</name>
<gene>
    <name evidence="3" type="primary">FG02997.1</name>
</gene>
<accession>A0A098DFL0</accession>
<dbReference type="Gene3D" id="3.40.50.1820">
    <property type="entry name" value="alpha/beta hydrolase"/>
    <property type="match status" value="1"/>
</dbReference>
<keyword evidence="1" id="KW-0378">Hydrolase</keyword>
<reference evidence="3" key="1">
    <citation type="journal article" date="2007" name="Science">
        <title>The Fusarium graminearum genome reveals a link between localized polymorphism and pathogen specialization.</title>
        <authorList>
            <person name="Cuomo C.A."/>
            <person name="Gueldener U."/>
            <person name="Xu J.-R."/>
            <person name="Trail F."/>
            <person name="Turgeon B.G."/>
            <person name="Di Pietro A."/>
            <person name="Walton J.D."/>
            <person name="Ma L.-J."/>
            <person name="Baker S.E."/>
            <person name="Rep M."/>
            <person name="Adam G."/>
            <person name="Antoniw J."/>
            <person name="Baldwin T."/>
            <person name="Calvo S.E."/>
            <person name="Chang Y.-L."/>
            <person name="DeCaprio D."/>
            <person name="Gale L.R."/>
            <person name="Gnerre S."/>
            <person name="Goswami R.S."/>
            <person name="Hammond-Kosack K."/>
            <person name="Harris L.J."/>
            <person name="Hilburn K."/>
            <person name="Kennell J.C."/>
            <person name="Kroken S."/>
            <person name="Magnuson J.K."/>
            <person name="Mannhaupt G."/>
            <person name="Mauceli E.W."/>
            <person name="Mewes H.-W."/>
            <person name="Mitterbauer R."/>
            <person name="Muehlbauer G."/>
            <person name="Muensterkoetter M."/>
            <person name="Nelson D."/>
            <person name="O'Donnell K."/>
            <person name="Ouellet T."/>
            <person name="Qi W."/>
            <person name="Quesneville H."/>
            <person name="Roncero M.I.G."/>
            <person name="Seong K.-Y."/>
            <person name="Tetko I.V."/>
            <person name="Urban M."/>
            <person name="Waalwijk C."/>
            <person name="Ward T.J."/>
            <person name="Yao J."/>
            <person name="Birren B.W."/>
            <person name="Kistler H.C."/>
        </authorList>
    </citation>
    <scope>NUCLEOTIDE SEQUENCE [LARGE SCALE GENOMIC DNA]</scope>
    <source>
        <strain evidence="3">PH-1 / ATCC MYA-4620 / FGSC 9075 / NRRL 31084</strain>
    </source>
</reference>
<evidence type="ECO:0000259" key="2">
    <source>
        <dbReference type="Pfam" id="PF07859"/>
    </source>
</evidence>
<sequence>MLNIQHKRADHLHLVAFKSPHNHTESPRYNSVTMAAYLDPINRKFADAAASGPPLYTKTYEEAREVLESIQSYKLASDIKSEEVQVSVKGENVTAVIFRPANAQGTLNMIFYTHGGGWILGSPTTHGALMEDLARQTGAAVVFPYYTPAPEAQYPVQFEQVYGVLEHFVTNGDKYAIKAKQLGLAGDSVGGHMAIAMTQLAQSRNLASKIGQIVLFYPVTDTNSKSETYTTFKDGPYLSEKTMDWMIPAFLPNEEDQKLPLTSPLQFAPDEVLSKFPPTTIFVSGADPLIGEGEAFGHRLQELGVDASVIKADGQVHDFVMLAPIRESPTARAVVEIAALKLLKAFSDI</sequence>
<dbReference type="PANTHER" id="PTHR48081">
    <property type="entry name" value="AB HYDROLASE SUPERFAMILY PROTEIN C4A8.06C"/>
    <property type="match status" value="1"/>
</dbReference>
<proteinExistence type="predicted"/>
<dbReference type="PANTHER" id="PTHR48081:SF8">
    <property type="entry name" value="ALPHA_BETA HYDROLASE FOLD-3 DOMAIN-CONTAINING PROTEIN-RELATED"/>
    <property type="match status" value="1"/>
</dbReference>
<dbReference type="GO" id="GO:0016787">
    <property type="term" value="F:hydrolase activity"/>
    <property type="evidence" value="ECO:0007669"/>
    <property type="project" value="UniProtKB-KW"/>
</dbReference>
<dbReference type="EnsemblFungi" id="CEF77708">
    <property type="protein sequence ID" value="CEF77708"/>
    <property type="gene ID" value="FGRRES_02997_M"/>
</dbReference>
<dbReference type="Pfam" id="PF07859">
    <property type="entry name" value="Abhydrolase_3"/>
    <property type="match status" value="1"/>
</dbReference>